<evidence type="ECO:0000313" key="2">
    <source>
        <dbReference type="Proteomes" id="UP000274350"/>
    </source>
</evidence>
<sequence length="192" mass="21591">MALVMAKAGSSSKKNSMEKFYTDEIVIGLCGPIGVDLPLIAVKIIENLRSYNYDSEHIKMSKLIGECNGDKDDTGLERKRRLIQEGNALREKNERGSFLAEKAIEKIFESRATAFPDGKFASRRVCFIIDSIKNTSEAKKFREIYGDSFYLISVFSANTKKIENLTRGADNLKAQAKQIIEDDFNQKGEFGQ</sequence>
<dbReference type="AlphaFoldDB" id="A0A6M4A848"/>
<dbReference type="Proteomes" id="UP000274350">
    <property type="component" value="Chromosome"/>
</dbReference>
<accession>A0A6M4A848</accession>
<evidence type="ECO:0000313" key="1">
    <source>
        <dbReference type="EMBL" id="QJQ06229.1"/>
    </source>
</evidence>
<gene>
    <name evidence="1" type="ORF">EJG51_010590</name>
</gene>
<dbReference type="Gene3D" id="3.40.50.300">
    <property type="entry name" value="P-loop containing nucleotide triphosphate hydrolases"/>
    <property type="match status" value="1"/>
</dbReference>
<name>A0A6M4A848_9BURK</name>
<dbReference type="InterPro" id="IPR027417">
    <property type="entry name" value="P-loop_NTPase"/>
</dbReference>
<protein>
    <submittedName>
        <fullName evidence="1">Uncharacterized protein</fullName>
    </submittedName>
</protein>
<dbReference type="KEGG" id="upi:EJG51_010590"/>
<proteinExistence type="predicted"/>
<reference evidence="1 2" key="1">
    <citation type="journal article" date="2019" name="Int. J. Syst. Evol. Microbiol.">
        <title>Undibacterium piscinae sp. nov., isolated from Korean shiner intestine.</title>
        <authorList>
            <person name="Lee S.Y."/>
            <person name="Kang W."/>
            <person name="Kim P.S."/>
            <person name="Kim H.S."/>
            <person name="Sung H."/>
            <person name="Shin N.R."/>
            <person name="Whon T.W."/>
            <person name="Yun J.H."/>
            <person name="Lee J.Y."/>
            <person name="Lee J.Y."/>
            <person name="Jung M.J."/>
            <person name="Jeong Y.S."/>
            <person name="Tak E.J."/>
            <person name="Han J.E."/>
            <person name="Hyun D.W."/>
            <person name="Kang M.S."/>
            <person name="Lee K.E."/>
            <person name="Lee B.H."/>
            <person name="Bae J.W."/>
        </authorList>
    </citation>
    <scope>NUCLEOTIDE SEQUENCE [LARGE SCALE GENOMIC DNA]</scope>
    <source>
        <strain evidence="1 2">S11R28</strain>
    </source>
</reference>
<keyword evidence="2" id="KW-1185">Reference proteome</keyword>
<dbReference type="EMBL" id="CP051152">
    <property type="protein sequence ID" value="QJQ06229.1"/>
    <property type="molecule type" value="Genomic_DNA"/>
</dbReference>
<organism evidence="1 2">
    <name type="scientific">Undibacterium piscinae</name>
    <dbReference type="NCBI Taxonomy" id="2495591"/>
    <lineage>
        <taxon>Bacteria</taxon>
        <taxon>Pseudomonadati</taxon>
        <taxon>Pseudomonadota</taxon>
        <taxon>Betaproteobacteria</taxon>
        <taxon>Burkholderiales</taxon>
        <taxon>Oxalobacteraceae</taxon>
        <taxon>Undibacterium</taxon>
    </lineage>
</organism>